<organism evidence="1 2">
    <name type="scientific">Elsinoe ampelina</name>
    <dbReference type="NCBI Taxonomy" id="302913"/>
    <lineage>
        <taxon>Eukaryota</taxon>
        <taxon>Fungi</taxon>
        <taxon>Dikarya</taxon>
        <taxon>Ascomycota</taxon>
        <taxon>Pezizomycotina</taxon>
        <taxon>Dothideomycetes</taxon>
        <taxon>Dothideomycetidae</taxon>
        <taxon>Myriangiales</taxon>
        <taxon>Elsinoaceae</taxon>
        <taxon>Elsinoe</taxon>
    </lineage>
</organism>
<dbReference type="Proteomes" id="UP000799538">
    <property type="component" value="Unassembled WGS sequence"/>
</dbReference>
<keyword evidence="2" id="KW-1185">Reference proteome</keyword>
<sequence length="92" mass="10308">MHASGRPYLSQLWCPAIALPFDYCITAPQSEMHHRTGVDTIAFPVKEKYNPTVLCLESFLRHLLFSSVCTRQFAGIKDMASLDAGRARDLHG</sequence>
<dbReference type="OrthoDB" id="10438361at2759"/>
<gene>
    <name evidence="1" type="ORF">BDZ85DRAFT_130134</name>
</gene>
<reference evidence="2" key="1">
    <citation type="journal article" date="2020" name="Stud. Mycol.">
        <title>101 Dothideomycetes genomes: A test case for predicting lifestyles and emergence of pathogens.</title>
        <authorList>
            <person name="Haridas S."/>
            <person name="Albert R."/>
            <person name="Binder M."/>
            <person name="Bloem J."/>
            <person name="LaButti K."/>
            <person name="Salamov A."/>
            <person name="Andreopoulos B."/>
            <person name="Baker S."/>
            <person name="Barry K."/>
            <person name="Bills G."/>
            <person name="Bluhm B."/>
            <person name="Cannon C."/>
            <person name="Castanera R."/>
            <person name="Culley D."/>
            <person name="Daum C."/>
            <person name="Ezra D."/>
            <person name="Gonzalez J."/>
            <person name="Henrissat B."/>
            <person name="Kuo A."/>
            <person name="Liang C."/>
            <person name="Lipzen A."/>
            <person name="Lutzoni F."/>
            <person name="Magnuson J."/>
            <person name="Mondo S."/>
            <person name="Nolan M."/>
            <person name="Ohm R."/>
            <person name="Pangilinan J."/>
            <person name="Park H.-J."/>
            <person name="Ramirez L."/>
            <person name="Alfaro M."/>
            <person name="Sun H."/>
            <person name="Tritt A."/>
            <person name="Yoshinaga Y."/>
            <person name="Zwiers L.-H."/>
            <person name="Turgeon B."/>
            <person name="Goodwin S."/>
            <person name="Spatafora J."/>
            <person name="Crous P."/>
            <person name="Grigoriev I."/>
        </authorList>
    </citation>
    <scope>NUCLEOTIDE SEQUENCE [LARGE SCALE GENOMIC DNA]</scope>
    <source>
        <strain evidence="2">CECT 20119</strain>
    </source>
</reference>
<name>A0A6A6GAH8_9PEZI</name>
<accession>A0A6A6GAH8</accession>
<protein>
    <submittedName>
        <fullName evidence="1">Uncharacterized protein</fullName>
    </submittedName>
</protein>
<proteinExistence type="predicted"/>
<evidence type="ECO:0000313" key="1">
    <source>
        <dbReference type="EMBL" id="KAF2222608.1"/>
    </source>
</evidence>
<evidence type="ECO:0000313" key="2">
    <source>
        <dbReference type="Proteomes" id="UP000799538"/>
    </source>
</evidence>
<dbReference type="AlphaFoldDB" id="A0A6A6GAH8"/>
<dbReference type="EMBL" id="ML992508">
    <property type="protein sequence ID" value="KAF2222608.1"/>
    <property type="molecule type" value="Genomic_DNA"/>
</dbReference>